<sequence>MDKWIADNIDQEVEDGRAIRNNYNQSRRLSRIQTFSMNKHVASSREDHLSFEDLCTHMDDEPMEVNETSSVLSNQSAYDANVIDPMNNSPDESDSDSGDNDDDDDDDSIYMLDSFDESESSEDETEDNEEQRYLTTANDQLHSYTANKTSDESEEVNKQSNDIPFASCYQNLLKYDNNFISLLFHIDGIGLFKSSKLKLWLFSTSIIELPPRLRYKRCNMPVVSVWVGYKEPNIYMWLDKSIIVGSVPVKYNIFYYGIIADCPALALILNFINHTGYFCCFYCFIRGQHDRRCRKRQYIYSDTVCTRDPTSFNNHSHSAESNKLKVYGHRGRSILDEIIDVPLPHSIICDYQHVTLLRHFRDVMKAISCSLPTKVRKQIEQKLVKQAFPNFFHRKMRGIENLSFIKATELKNLLFYGFIPNFYKILPIDQAAHMCLFICGIRLLHTSPYKISSSISTMADELLKTYYKHHSDYYKFLANFVLHLHSHFAEIYQRHGSLTYINTFSQEDFIGYISSNRNGTRHLGDLILHYYNIDMYLSNHKSTTSSSSIDQGAKRTVTSRGRVIAHPKRFTPTTPSPLQLPPPQLPLSPLLQTTADPPLNPKAVDLNRKRKRLVGSKVTHMLSLTFDDESDDEADDDSDVSEDDDIVNQPAKKIMRTTSSCPAFDKENIDITDNNERINMSISLDQFKSSSADGFQLEVLCGSVNLLDVCARNYGDYARQILRILYTTEELCSSILPTDSTHFARKPLDIVRFRKFHDAIRNKYRIASNKYDEFYHFCLRRKLVDFLCDERKRQIKRKEKLTNNRQQQQQPTHLQEAPSHHQQQPRHDEQLPVHDQQQLSNTAKNDSSTENTNHLD</sequence>
<dbReference type="Proteomes" id="UP000663834">
    <property type="component" value="Unassembled WGS sequence"/>
</dbReference>
<comment type="caution">
    <text evidence="2">The sequence shown here is derived from an EMBL/GenBank/DDBJ whole genome shotgun (WGS) entry which is preliminary data.</text>
</comment>
<protein>
    <submittedName>
        <fullName evidence="2">Uncharacterized protein</fullName>
    </submittedName>
</protein>
<dbReference type="OrthoDB" id="6506286at2759"/>
<feature type="region of interest" description="Disordered" evidence="1">
    <location>
        <begin position="81"/>
        <end position="110"/>
    </location>
</feature>
<evidence type="ECO:0000313" key="2">
    <source>
        <dbReference type="EMBL" id="CAF1467328.1"/>
    </source>
</evidence>
<dbReference type="PANTHER" id="PTHR33053:SF9">
    <property type="entry name" value="AGAP000105-PA"/>
    <property type="match status" value="1"/>
</dbReference>
<proteinExistence type="predicted"/>
<accession>A0A815QST2</accession>
<name>A0A815QST2_9BILA</name>
<evidence type="ECO:0000256" key="1">
    <source>
        <dbReference type="SAM" id="MobiDB-lite"/>
    </source>
</evidence>
<feature type="compositionally biased region" description="Polar residues" evidence="1">
    <location>
        <begin position="835"/>
        <end position="856"/>
    </location>
</feature>
<gene>
    <name evidence="2" type="ORF">KQP761_LOCUS12861</name>
</gene>
<organism evidence="2 3">
    <name type="scientific">Rotaria magnacalcarata</name>
    <dbReference type="NCBI Taxonomy" id="392030"/>
    <lineage>
        <taxon>Eukaryota</taxon>
        <taxon>Metazoa</taxon>
        <taxon>Spiralia</taxon>
        <taxon>Gnathifera</taxon>
        <taxon>Rotifera</taxon>
        <taxon>Eurotatoria</taxon>
        <taxon>Bdelloidea</taxon>
        <taxon>Philodinida</taxon>
        <taxon>Philodinidae</taxon>
        <taxon>Rotaria</taxon>
    </lineage>
</organism>
<dbReference type="PANTHER" id="PTHR33053">
    <property type="entry name" value="PROTEIN, PUTATIVE-RELATED"/>
    <property type="match status" value="1"/>
</dbReference>
<dbReference type="EMBL" id="CAJNOW010005896">
    <property type="protein sequence ID" value="CAF1467328.1"/>
    <property type="molecule type" value="Genomic_DNA"/>
</dbReference>
<feature type="region of interest" description="Disordered" evidence="1">
    <location>
        <begin position="798"/>
        <end position="856"/>
    </location>
</feature>
<reference evidence="2" key="1">
    <citation type="submission" date="2021-02" db="EMBL/GenBank/DDBJ databases">
        <authorList>
            <person name="Nowell W R."/>
        </authorList>
    </citation>
    <scope>NUCLEOTIDE SEQUENCE</scope>
</reference>
<feature type="compositionally biased region" description="Polar residues" evidence="1">
    <location>
        <begin position="803"/>
        <end position="813"/>
    </location>
</feature>
<dbReference type="AlphaFoldDB" id="A0A815QST2"/>
<evidence type="ECO:0000313" key="3">
    <source>
        <dbReference type="Proteomes" id="UP000663834"/>
    </source>
</evidence>
<feature type="compositionally biased region" description="Acidic residues" evidence="1">
    <location>
        <begin position="91"/>
        <end position="110"/>
    </location>
</feature>